<name>A0A0B7BAJ6_9EUPU</name>
<accession>A0A0B7BAJ6</accession>
<organism evidence="1">
    <name type="scientific">Arion vulgaris</name>
    <dbReference type="NCBI Taxonomy" id="1028688"/>
    <lineage>
        <taxon>Eukaryota</taxon>
        <taxon>Metazoa</taxon>
        <taxon>Spiralia</taxon>
        <taxon>Lophotrochozoa</taxon>
        <taxon>Mollusca</taxon>
        <taxon>Gastropoda</taxon>
        <taxon>Heterobranchia</taxon>
        <taxon>Euthyneura</taxon>
        <taxon>Panpulmonata</taxon>
        <taxon>Eupulmonata</taxon>
        <taxon>Stylommatophora</taxon>
        <taxon>Helicina</taxon>
        <taxon>Arionoidea</taxon>
        <taxon>Arionidae</taxon>
        <taxon>Arion</taxon>
    </lineage>
</organism>
<gene>
    <name evidence="1" type="primary">ORF170222</name>
</gene>
<protein>
    <submittedName>
        <fullName evidence="1">Uncharacterized protein</fullName>
    </submittedName>
</protein>
<proteinExistence type="predicted"/>
<dbReference type="AlphaFoldDB" id="A0A0B7BAJ6"/>
<feature type="non-terminal residue" evidence="1">
    <location>
        <position position="1"/>
    </location>
</feature>
<reference evidence="1" key="1">
    <citation type="submission" date="2014-12" db="EMBL/GenBank/DDBJ databases">
        <title>Insight into the proteome of Arion vulgaris.</title>
        <authorList>
            <person name="Aradska J."/>
            <person name="Bulat T."/>
            <person name="Smidak R."/>
            <person name="Sarate P."/>
            <person name="Gangsoo J."/>
            <person name="Sialana F."/>
            <person name="Bilban M."/>
            <person name="Lubec G."/>
        </authorList>
    </citation>
    <scope>NUCLEOTIDE SEQUENCE</scope>
    <source>
        <tissue evidence="1">Skin</tissue>
    </source>
</reference>
<sequence length="59" mass="6707">AFVLNGQGTFPISAVQARHQWRGHLILAHDSKTQQKASRKKLRDVLKGKRLSDELEGKR</sequence>
<evidence type="ECO:0000313" key="1">
    <source>
        <dbReference type="EMBL" id="CEK89326.1"/>
    </source>
</evidence>
<dbReference type="EMBL" id="HACG01042461">
    <property type="protein sequence ID" value="CEK89326.1"/>
    <property type="molecule type" value="Transcribed_RNA"/>
</dbReference>